<dbReference type="RefSeq" id="WP_237359638.1">
    <property type="nucleotide sequence ID" value="NZ_CAKLDM010000001.1"/>
</dbReference>
<organism evidence="7 8">
    <name type="scientific">Vibrio marisflavi CECT 7928</name>
    <dbReference type="NCBI Taxonomy" id="634439"/>
    <lineage>
        <taxon>Bacteria</taxon>
        <taxon>Pseudomonadati</taxon>
        <taxon>Pseudomonadota</taxon>
        <taxon>Gammaproteobacteria</taxon>
        <taxon>Vibrionales</taxon>
        <taxon>Vibrionaceae</taxon>
        <taxon>Vibrio</taxon>
    </lineage>
</organism>
<dbReference type="Pfam" id="PF01810">
    <property type="entry name" value="LysE"/>
    <property type="match status" value="1"/>
</dbReference>
<dbReference type="PANTHER" id="PTHR30086">
    <property type="entry name" value="ARGININE EXPORTER PROTEIN ARGO"/>
    <property type="match status" value="1"/>
</dbReference>
<keyword evidence="5 6" id="KW-0472">Membrane</keyword>
<feature type="transmembrane region" description="Helical" evidence="6">
    <location>
        <begin position="137"/>
        <end position="157"/>
    </location>
</feature>
<sequence>MDLGQLGAIALFAFVTTFSPGPNNIMLMTSGANVGFVRTIPHMLGVVFGFAFMVILVGMGLTTVFHTYPVIHQVLKVVSLAYLFYLAYKIATSKPSQNKCDYKPLSFLGAASFQWVNPKGWAMALTAVSVYNYSASIFGLVIIACVFCVVNLPNVGFWTVAGKNLQRWLNSPTKVRNFNWVMAGLLVASTLPMM</sequence>
<feature type="transmembrane region" description="Helical" evidence="6">
    <location>
        <begin position="100"/>
        <end position="117"/>
    </location>
</feature>
<evidence type="ECO:0000256" key="5">
    <source>
        <dbReference type="ARBA" id="ARBA00023136"/>
    </source>
</evidence>
<dbReference type="PANTHER" id="PTHR30086:SF20">
    <property type="entry name" value="ARGININE EXPORTER PROTEIN ARGO-RELATED"/>
    <property type="match status" value="1"/>
</dbReference>
<keyword evidence="2" id="KW-1003">Cell membrane</keyword>
<comment type="caution">
    <text evidence="7">The sequence shown here is derived from an EMBL/GenBank/DDBJ whole genome shotgun (WGS) entry which is preliminary data.</text>
</comment>
<gene>
    <name evidence="7" type="primary">eamB</name>
    <name evidence="7" type="ORF">VMF7928_00230</name>
</gene>
<evidence type="ECO:0000256" key="2">
    <source>
        <dbReference type="ARBA" id="ARBA00022475"/>
    </source>
</evidence>
<comment type="subcellular location">
    <subcellularLocation>
        <location evidence="1">Cell membrane</location>
        <topology evidence="1">Multi-pass membrane protein</topology>
    </subcellularLocation>
</comment>
<evidence type="ECO:0000256" key="6">
    <source>
        <dbReference type="SAM" id="Phobius"/>
    </source>
</evidence>
<evidence type="ECO:0000256" key="4">
    <source>
        <dbReference type="ARBA" id="ARBA00022989"/>
    </source>
</evidence>
<dbReference type="EMBL" id="CAKLDM010000001">
    <property type="protein sequence ID" value="CAH0536136.1"/>
    <property type="molecule type" value="Genomic_DNA"/>
</dbReference>
<proteinExistence type="predicted"/>
<feature type="transmembrane region" description="Helical" evidence="6">
    <location>
        <begin position="6"/>
        <end position="28"/>
    </location>
</feature>
<evidence type="ECO:0000256" key="3">
    <source>
        <dbReference type="ARBA" id="ARBA00022692"/>
    </source>
</evidence>
<evidence type="ECO:0000313" key="7">
    <source>
        <dbReference type="EMBL" id="CAH0536136.1"/>
    </source>
</evidence>
<protein>
    <submittedName>
        <fullName evidence="7">Cysteine/O-acetylserine efflux protein</fullName>
    </submittedName>
</protein>
<evidence type="ECO:0000313" key="8">
    <source>
        <dbReference type="Proteomes" id="UP000838748"/>
    </source>
</evidence>
<keyword evidence="8" id="KW-1185">Reference proteome</keyword>
<feature type="transmembrane region" description="Helical" evidence="6">
    <location>
        <begin position="70"/>
        <end position="88"/>
    </location>
</feature>
<name>A0ABM8ZZ59_9VIBR</name>
<keyword evidence="4 6" id="KW-1133">Transmembrane helix</keyword>
<dbReference type="Proteomes" id="UP000838748">
    <property type="component" value="Unassembled WGS sequence"/>
</dbReference>
<evidence type="ECO:0000256" key="1">
    <source>
        <dbReference type="ARBA" id="ARBA00004651"/>
    </source>
</evidence>
<dbReference type="InterPro" id="IPR001123">
    <property type="entry name" value="LeuE-type"/>
</dbReference>
<keyword evidence="3 6" id="KW-0812">Transmembrane</keyword>
<accession>A0ABM8ZZ59</accession>
<feature type="transmembrane region" description="Helical" evidence="6">
    <location>
        <begin position="40"/>
        <end position="64"/>
    </location>
</feature>
<reference evidence="7" key="1">
    <citation type="submission" date="2021-11" db="EMBL/GenBank/DDBJ databases">
        <authorList>
            <person name="Rodrigo-Torres L."/>
            <person name="Arahal R. D."/>
            <person name="Lucena T."/>
        </authorList>
    </citation>
    <scope>NUCLEOTIDE SEQUENCE</scope>
    <source>
        <strain evidence="7">CECT 7928</strain>
    </source>
</reference>